<dbReference type="RefSeq" id="WP_014254700.1">
    <property type="nucleotide sequence ID" value="NC_016627.1"/>
</dbReference>
<dbReference type="PANTHER" id="PTHR33991">
    <property type="entry name" value="DNA REPAIR PROTEIN RECO"/>
    <property type="match status" value="1"/>
</dbReference>
<sequence>MSYIKTKGIVLKEMNVGEADKILTIFSKSKGKISGAARGARRPKSRLIAGTQLFCYSEFVLFKGKDMYSVNSCDVIEPFYEIREDLVKLTYAAHMNEILMDNVQEEQPSSKVLQLFLNSLYMLAKTGKSPDLITRVFEIKLMSILGYAPSVMGCLKCGREDFKDFYFSFEHCGFLCRQCTEGDRYALRLSEGAARAIHYIVYSNMKNVFNFEVSNSILLELEKVSKRYMKDRLDKEYNKLNFLKALK</sequence>
<evidence type="ECO:0000256" key="5">
    <source>
        <dbReference type="ARBA" id="ARBA00023204"/>
    </source>
</evidence>
<dbReference type="eggNOG" id="COG1381">
    <property type="taxonomic scope" value="Bacteria"/>
</dbReference>
<keyword evidence="4 7" id="KW-0233">DNA recombination</keyword>
<dbReference type="InterPro" id="IPR042242">
    <property type="entry name" value="RecO_C"/>
</dbReference>
<dbReference type="InterPro" id="IPR037278">
    <property type="entry name" value="ARFGAP/RecO"/>
</dbReference>
<evidence type="ECO:0000313" key="10">
    <source>
        <dbReference type="Proteomes" id="UP000005435"/>
    </source>
</evidence>
<comment type="similarity">
    <text evidence="1 7">Belongs to the RecO family.</text>
</comment>
<comment type="function">
    <text evidence="7">Involved in DNA repair and RecF pathway recombination.</text>
</comment>
<dbReference type="NCBIfam" id="TIGR00613">
    <property type="entry name" value="reco"/>
    <property type="match status" value="1"/>
</dbReference>
<reference evidence="10" key="1">
    <citation type="submission" date="2011-12" db="EMBL/GenBank/DDBJ databases">
        <title>Complete sequence of Clostridium clariflavum DSM 19732.</title>
        <authorList>
            <consortium name="US DOE Joint Genome Institute"/>
            <person name="Lucas S."/>
            <person name="Han J."/>
            <person name="Lapidus A."/>
            <person name="Cheng J.-F."/>
            <person name="Goodwin L."/>
            <person name="Pitluck S."/>
            <person name="Peters L."/>
            <person name="Teshima H."/>
            <person name="Detter J.C."/>
            <person name="Han C."/>
            <person name="Tapia R."/>
            <person name="Land M."/>
            <person name="Hauser L."/>
            <person name="Kyrpides N."/>
            <person name="Ivanova N."/>
            <person name="Pagani I."/>
            <person name="Kitzmiller T."/>
            <person name="Lynd L."/>
            <person name="Izquierdo J."/>
            <person name="Woyke T."/>
        </authorList>
    </citation>
    <scope>NUCLEOTIDE SEQUENCE [LARGE SCALE GENOMIC DNA]</scope>
    <source>
        <strain evidence="10">DSM 19732 / NBRC 101661 / EBR45</strain>
    </source>
</reference>
<reference evidence="9 10" key="2">
    <citation type="journal article" date="2012" name="Stand. Genomic Sci.">
        <title>Complete Genome Sequence of Clostridium clariflavum DSM 19732.</title>
        <authorList>
            <person name="Izquierdo J.A."/>
            <person name="Goodwin L."/>
            <person name="Davenport K.W."/>
            <person name="Teshima H."/>
            <person name="Bruce D."/>
            <person name="Detter C."/>
            <person name="Tapia R."/>
            <person name="Han S."/>
            <person name="Land M."/>
            <person name="Hauser L."/>
            <person name="Jeffries C.D."/>
            <person name="Han J."/>
            <person name="Pitluck S."/>
            <person name="Nolan M."/>
            <person name="Chen A."/>
            <person name="Huntemann M."/>
            <person name="Mavromatis K."/>
            <person name="Mikhailova N."/>
            <person name="Liolios K."/>
            <person name="Woyke T."/>
            <person name="Lynd L.R."/>
        </authorList>
    </citation>
    <scope>NUCLEOTIDE SEQUENCE [LARGE SCALE GENOMIC DNA]</scope>
    <source>
        <strain evidence="10">DSM 19732 / NBRC 101661 / EBR45</strain>
    </source>
</reference>
<evidence type="ECO:0000256" key="1">
    <source>
        <dbReference type="ARBA" id="ARBA00007452"/>
    </source>
</evidence>
<dbReference type="GO" id="GO:0006310">
    <property type="term" value="P:DNA recombination"/>
    <property type="evidence" value="ECO:0007669"/>
    <property type="project" value="UniProtKB-UniRule"/>
</dbReference>
<evidence type="ECO:0000256" key="7">
    <source>
        <dbReference type="HAMAP-Rule" id="MF_00201"/>
    </source>
</evidence>
<dbReference type="SUPFAM" id="SSF57863">
    <property type="entry name" value="ArfGap/RecO-like zinc finger"/>
    <property type="match status" value="1"/>
</dbReference>
<name>G8M1B1_ACECE</name>
<dbReference type="Proteomes" id="UP000005435">
    <property type="component" value="Chromosome"/>
</dbReference>
<keyword evidence="5 7" id="KW-0234">DNA repair</keyword>
<dbReference type="InterPro" id="IPR022572">
    <property type="entry name" value="DNA_rep/recomb_RecO_N"/>
</dbReference>
<dbReference type="HOGENOM" id="CLU_066632_3_0_9"/>
<dbReference type="KEGG" id="ccl:Clocl_1436"/>
<evidence type="ECO:0000256" key="4">
    <source>
        <dbReference type="ARBA" id="ARBA00023172"/>
    </source>
</evidence>
<dbReference type="EMBL" id="CP003065">
    <property type="protein sequence ID" value="AEV68087.1"/>
    <property type="molecule type" value="Genomic_DNA"/>
</dbReference>
<dbReference type="InterPro" id="IPR003717">
    <property type="entry name" value="RecO"/>
</dbReference>
<dbReference type="STRING" id="720554.Clocl_1436"/>
<dbReference type="HAMAP" id="MF_00201">
    <property type="entry name" value="RecO"/>
    <property type="match status" value="1"/>
</dbReference>
<evidence type="ECO:0000313" key="9">
    <source>
        <dbReference type="EMBL" id="AEV68087.1"/>
    </source>
</evidence>
<dbReference type="PANTHER" id="PTHR33991:SF1">
    <property type="entry name" value="DNA REPAIR PROTEIN RECO"/>
    <property type="match status" value="1"/>
</dbReference>
<dbReference type="GO" id="GO:0043590">
    <property type="term" value="C:bacterial nucleoid"/>
    <property type="evidence" value="ECO:0007669"/>
    <property type="project" value="TreeGrafter"/>
</dbReference>
<dbReference type="Pfam" id="PF11967">
    <property type="entry name" value="RecO_N"/>
    <property type="match status" value="1"/>
</dbReference>
<evidence type="ECO:0000256" key="2">
    <source>
        <dbReference type="ARBA" id="ARBA00021310"/>
    </source>
</evidence>
<gene>
    <name evidence="7" type="primary">recO</name>
    <name evidence="9" type="ordered locus">Clocl_1436</name>
</gene>
<dbReference type="Pfam" id="PF02565">
    <property type="entry name" value="RecO_C"/>
    <property type="match status" value="1"/>
</dbReference>
<evidence type="ECO:0000256" key="3">
    <source>
        <dbReference type="ARBA" id="ARBA00022763"/>
    </source>
</evidence>
<dbReference type="AlphaFoldDB" id="G8M1B1"/>
<protein>
    <recommendedName>
        <fullName evidence="2 7">DNA repair protein RecO</fullName>
    </recommendedName>
    <alternativeName>
        <fullName evidence="6 7">Recombination protein O</fullName>
    </alternativeName>
</protein>
<dbReference type="SUPFAM" id="SSF50249">
    <property type="entry name" value="Nucleic acid-binding proteins"/>
    <property type="match status" value="1"/>
</dbReference>
<organism evidence="9 10">
    <name type="scientific">Acetivibrio clariflavus (strain DSM 19732 / NBRC 101661 / EBR45)</name>
    <name type="common">Clostridium clariflavum</name>
    <dbReference type="NCBI Taxonomy" id="720554"/>
    <lineage>
        <taxon>Bacteria</taxon>
        <taxon>Bacillati</taxon>
        <taxon>Bacillota</taxon>
        <taxon>Clostridia</taxon>
        <taxon>Eubacteriales</taxon>
        <taxon>Oscillospiraceae</taxon>
        <taxon>Acetivibrio</taxon>
    </lineage>
</organism>
<dbReference type="OrthoDB" id="9797083at2"/>
<dbReference type="Gene3D" id="1.20.1440.120">
    <property type="entry name" value="Recombination protein O, C-terminal domain"/>
    <property type="match status" value="1"/>
</dbReference>
<proteinExistence type="inferred from homology"/>
<accession>G8M1B1</accession>
<dbReference type="InterPro" id="IPR012340">
    <property type="entry name" value="NA-bd_OB-fold"/>
</dbReference>
<feature type="domain" description="DNA replication/recombination mediator RecO N-terminal" evidence="8">
    <location>
        <begin position="1"/>
        <end position="79"/>
    </location>
</feature>
<keyword evidence="10" id="KW-1185">Reference proteome</keyword>
<dbReference type="Gene3D" id="2.40.50.140">
    <property type="entry name" value="Nucleic acid-binding proteins"/>
    <property type="match status" value="1"/>
</dbReference>
<evidence type="ECO:0000256" key="6">
    <source>
        <dbReference type="ARBA" id="ARBA00033409"/>
    </source>
</evidence>
<dbReference type="GO" id="GO:0006302">
    <property type="term" value="P:double-strand break repair"/>
    <property type="evidence" value="ECO:0007669"/>
    <property type="project" value="TreeGrafter"/>
</dbReference>
<evidence type="ECO:0000259" key="8">
    <source>
        <dbReference type="Pfam" id="PF11967"/>
    </source>
</evidence>
<keyword evidence="3 7" id="KW-0227">DNA damage</keyword>